<feature type="binding site" evidence="8">
    <location>
        <position position="292"/>
    </location>
    <ligand>
        <name>Zn(2+)</name>
        <dbReference type="ChEBI" id="CHEBI:29105"/>
        <label>2</label>
    </ligand>
</feature>
<organism evidence="11 12">
    <name type="scientific">Glaciecola punicea ACAM 611</name>
    <dbReference type="NCBI Taxonomy" id="1121923"/>
    <lineage>
        <taxon>Bacteria</taxon>
        <taxon>Pseudomonadati</taxon>
        <taxon>Pseudomonadota</taxon>
        <taxon>Gammaproteobacteria</taxon>
        <taxon>Alteromonadales</taxon>
        <taxon>Alteromonadaceae</taxon>
        <taxon>Glaciecola</taxon>
    </lineage>
</organism>
<dbReference type="PANTHER" id="PTHR11596">
    <property type="entry name" value="ALKALINE PHOSPHATASE"/>
    <property type="match status" value="1"/>
</dbReference>
<comment type="cofactor">
    <cofactor evidence="8">
        <name>Mg(2+)</name>
        <dbReference type="ChEBI" id="CHEBI:18420"/>
    </cofactor>
    <text evidence="8">Binds 1 Mg(2+) ion.</text>
</comment>
<feature type="binding site" evidence="8">
    <location>
        <position position="62"/>
    </location>
    <ligand>
        <name>Zn(2+)</name>
        <dbReference type="ChEBI" id="CHEBI:29105"/>
        <label>2</label>
    </ligand>
</feature>
<dbReference type="GO" id="GO:0046872">
    <property type="term" value="F:metal ion binding"/>
    <property type="evidence" value="ECO:0007669"/>
    <property type="project" value="UniProtKB-KW"/>
</dbReference>
<comment type="similarity">
    <text evidence="1 9">Belongs to the alkaline phosphatase family.</text>
</comment>
<dbReference type="CDD" id="cd16012">
    <property type="entry name" value="ALP"/>
    <property type="match status" value="1"/>
</dbReference>
<reference evidence="11 12" key="2">
    <citation type="journal article" date="2017" name="Antonie Van Leeuwenhoek">
        <title>Rhizobium rhizosphaerae sp. nov., a novel species isolated from rice rhizosphere.</title>
        <authorList>
            <person name="Zhao J.J."/>
            <person name="Zhang J."/>
            <person name="Zhang R.J."/>
            <person name="Zhang C.W."/>
            <person name="Yin H.Q."/>
            <person name="Zhang X.X."/>
        </authorList>
    </citation>
    <scope>NUCLEOTIDE SEQUENCE [LARGE SCALE GENOMIC DNA]</scope>
    <source>
        <strain evidence="11 12">ACAM 611</strain>
    </source>
</reference>
<keyword evidence="10" id="KW-0732">Signal</keyword>
<keyword evidence="6 8" id="KW-0460">Magnesium</keyword>
<dbReference type="InterPro" id="IPR001952">
    <property type="entry name" value="Alkaline_phosphatase"/>
</dbReference>
<keyword evidence="4" id="KW-0378">Hydrolase</keyword>
<protein>
    <submittedName>
        <fullName evidence="11">Alkaline phosphatase 3</fullName>
    </submittedName>
</protein>
<evidence type="ECO:0000313" key="12">
    <source>
        <dbReference type="Proteomes" id="UP000053586"/>
    </source>
</evidence>
<dbReference type="PRINTS" id="PR00113">
    <property type="entry name" value="ALKPHPHTASE"/>
</dbReference>
<feature type="binding site" evidence="8">
    <location>
        <position position="287"/>
    </location>
    <ligand>
        <name>Mg(2+)</name>
        <dbReference type="ChEBI" id="CHEBI:18420"/>
    </ligand>
</feature>
<dbReference type="OrthoDB" id="9794455at2"/>
<proteinExistence type="inferred from homology"/>
<feature type="binding site" evidence="8">
    <location>
        <position position="162"/>
    </location>
    <ligand>
        <name>Mg(2+)</name>
        <dbReference type="ChEBI" id="CHEBI:18420"/>
    </ligand>
</feature>
<keyword evidence="3 8" id="KW-0479">Metal-binding</keyword>
<feature type="binding site" evidence="8">
    <location>
        <position position="164"/>
    </location>
    <ligand>
        <name>Mg(2+)</name>
        <dbReference type="ChEBI" id="CHEBI:18420"/>
    </ligand>
</feature>
<evidence type="ECO:0000256" key="6">
    <source>
        <dbReference type="ARBA" id="ARBA00022842"/>
    </source>
</evidence>
<evidence type="ECO:0000256" key="2">
    <source>
        <dbReference type="ARBA" id="ARBA00022553"/>
    </source>
</evidence>
<dbReference type="RefSeq" id="WP_006002573.1">
    <property type="nucleotide sequence ID" value="NZ_BAET01000004.1"/>
</dbReference>
<name>H5T7V6_9ALTE</name>
<evidence type="ECO:0000256" key="3">
    <source>
        <dbReference type="ARBA" id="ARBA00022723"/>
    </source>
</evidence>
<evidence type="ECO:0000256" key="4">
    <source>
        <dbReference type="ARBA" id="ARBA00022801"/>
    </source>
</evidence>
<dbReference type="EMBL" id="BAET01000004">
    <property type="protein sequence ID" value="GAB54383.1"/>
    <property type="molecule type" value="Genomic_DNA"/>
</dbReference>
<dbReference type="PROSITE" id="PS00123">
    <property type="entry name" value="ALKALINE_PHOSPHATASE"/>
    <property type="match status" value="1"/>
</dbReference>
<dbReference type="InterPro" id="IPR018299">
    <property type="entry name" value="Alkaline_phosphatase_AS"/>
</dbReference>
<keyword evidence="12" id="KW-1185">Reference proteome</keyword>
<feature type="binding site" evidence="8">
    <location>
        <position position="335"/>
    </location>
    <ligand>
        <name>Zn(2+)</name>
        <dbReference type="ChEBI" id="CHEBI:29105"/>
        <label>2</label>
    </ligand>
</feature>
<dbReference type="AlphaFoldDB" id="H5T7V6"/>
<dbReference type="InterPro" id="IPR017850">
    <property type="entry name" value="Alkaline_phosphatase_core_sf"/>
</dbReference>
<dbReference type="SUPFAM" id="SSF53649">
    <property type="entry name" value="Alkaline phosphatase-like"/>
    <property type="match status" value="1"/>
</dbReference>
<keyword evidence="2" id="KW-0597">Phosphoprotein</keyword>
<evidence type="ECO:0000256" key="10">
    <source>
        <dbReference type="SAM" id="SignalP"/>
    </source>
</evidence>
<feature type="binding site" evidence="8">
    <location>
        <position position="428"/>
    </location>
    <ligand>
        <name>Zn(2+)</name>
        <dbReference type="ChEBI" id="CHEBI:29105"/>
        <label>2</label>
    </ligand>
</feature>
<comment type="cofactor">
    <cofactor evidence="8">
        <name>Zn(2+)</name>
        <dbReference type="ChEBI" id="CHEBI:29105"/>
    </cofactor>
    <text evidence="8">Binds 2 Zn(2+) ions.</text>
</comment>
<dbReference type="Gene3D" id="1.10.60.40">
    <property type="match status" value="1"/>
</dbReference>
<evidence type="ECO:0000256" key="7">
    <source>
        <dbReference type="PIRSR" id="PIRSR601952-1"/>
    </source>
</evidence>
<dbReference type="PANTHER" id="PTHR11596:SF5">
    <property type="entry name" value="ALKALINE PHOSPHATASE"/>
    <property type="match status" value="1"/>
</dbReference>
<feature type="binding site" evidence="8">
    <location>
        <position position="334"/>
    </location>
    <ligand>
        <name>Zn(2+)</name>
        <dbReference type="ChEBI" id="CHEBI:29105"/>
        <label>2</label>
    </ligand>
</feature>
<accession>H5T7V6</accession>
<comment type="caution">
    <text evidence="11">The sequence shown here is derived from an EMBL/GenBank/DDBJ whole genome shotgun (WGS) entry which is preliminary data.</text>
</comment>
<evidence type="ECO:0000256" key="1">
    <source>
        <dbReference type="ARBA" id="ARBA00005984"/>
    </source>
</evidence>
<keyword evidence="5 8" id="KW-0862">Zinc</keyword>
<feature type="active site" description="Phosphoserine intermediate" evidence="7">
    <location>
        <position position="111"/>
    </location>
</feature>
<dbReference type="Proteomes" id="UP000053586">
    <property type="component" value="Unassembled WGS sequence"/>
</dbReference>
<reference evidence="11 12" key="1">
    <citation type="journal article" date="2012" name="J. Bacteriol.">
        <title>Genome sequence of proteorhodopsin-containing sea ice bacterium Glaciecola punicea ACAM 611T.</title>
        <authorList>
            <person name="Qin Q.-L."/>
            <person name="Xie B.-B."/>
            <person name="Shu Y.-L."/>
            <person name="Rong J.-C."/>
            <person name="Zhao D.-L."/>
            <person name="Zhang X.-Y."/>
            <person name="Chen X.-L."/>
            <person name="Zhou B.-C."/>
            <person name="Zhanga Y.-Z."/>
        </authorList>
    </citation>
    <scope>NUCLEOTIDE SEQUENCE [LARGE SCALE GENOMIC DNA]</scope>
    <source>
        <strain evidence="11 12">ACAM 611</strain>
    </source>
</reference>
<evidence type="ECO:0000313" key="11">
    <source>
        <dbReference type="EMBL" id="GAB54383.1"/>
    </source>
</evidence>
<sequence>MTTPYLTALSRIAIATVSILSVASCAPVADDVNAATKQKDAANVSAQPSAAAPKNIIMVIADGMGPAYVSAYRYFMDNPDTEAVETTVFDGILVGTVRTYPHQQSGVVTDSAASATAMSTGVKSYNGAVGMGVDKQPLETVLHRAHKLGLKTGLAVTSHIVHATPASYMVANEARGNYAQIADSFYDDRINGEHLADIMLGAGWGHFIREDRNLVELFQADGYQYIDSYDQLSSIDPSVPVLGLFGDGSLPWALDDIDPTRLHTLTKAIVPYLAADTQDSGYFLLLEASQVDWAGHGNDIASAMAEMHDLAKTMEYLVDYVEAHPDTLVILTADHSTGGLTIGAVSDYRWDASYIQNFKKSVPTIAANMLTETDKGQYVSDMFGFALNQQEIDSLDVINADMNPRAVQAILKDIINTRTNTGWTTSGHTAVDVDMFAFGPSAQVFAGNQNNTDIAEKIFTLLDQAHKK</sequence>
<dbReference type="Gene3D" id="3.40.720.10">
    <property type="entry name" value="Alkaline Phosphatase, subunit A"/>
    <property type="match status" value="1"/>
</dbReference>
<feature type="chain" id="PRO_5003598876" evidence="10">
    <location>
        <begin position="30"/>
        <end position="468"/>
    </location>
</feature>
<evidence type="ECO:0000256" key="5">
    <source>
        <dbReference type="ARBA" id="ARBA00022833"/>
    </source>
</evidence>
<dbReference type="STRING" id="56804.BAE46_13140"/>
<dbReference type="Pfam" id="PF00245">
    <property type="entry name" value="Alk_phosphatase"/>
    <property type="match status" value="1"/>
</dbReference>
<feature type="signal peptide" evidence="10">
    <location>
        <begin position="1"/>
        <end position="29"/>
    </location>
</feature>
<feature type="binding site" evidence="8">
    <location>
        <position position="296"/>
    </location>
    <ligand>
        <name>Zn(2+)</name>
        <dbReference type="ChEBI" id="CHEBI:29105"/>
        <label>2</label>
    </ligand>
</feature>
<evidence type="ECO:0000256" key="8">
    <source>
        <dbReference type="PIRSR" id="PIRSR601952-2"/>
    </source>
</evidence>
<evidence type="ECO:0000256" key="9">
    <source>
        <dbReference type="RuleBase" id="RU003946"/>
    </source>
</evidence>
<dbReference type="GO" id="GO:0004035">
    <property type="term" value="F:alkaline phosphatase activity"/>
    <property type="evidence" value="ECO:0007669"/>
    <property type="project" value="TreeGrafter"/>
</dbReference>
<feature type="binding site" evidence="8">
    <location>
        <position position="62"/>
    </location>
    <ligand>
        <name>Mg(2+)</name>
        <dbReference type="ChEBI" id="CHEBI:18420"/>
    </ligand>
</feature>
<dbReference type="eggNOG" id="COG1785">
    <property type="taxonomic scope" value="Bacteria"/>
</dbReference>
<dbReference type="SMART" id="SM00098">
    <property type="entry name" value="alkPPc"/>
    <property type="match status" value="1"/>
</dbReference>
<gene>
    <name evidence="11" type="primary">phoB</name>
    <name evidence="11" type="ORF">GPUN_0230</name>
</gene>